<proteinExistence type="predicted"/>
<feature type="transmembrane region" description="Helical" evidence="2">
    <location>
        <begin position="46"/>
        <end position="71"/>
    </location>
</feature>
<dbReference type="Proteomes" id="UP000181951">
    <property type="component" value="Unassembled WGS sequence"/>
</dbReference>
<keyword evidence="2" id="KW-0812">Transmembrane</keyword>
<feature type="transmembrane region" description="Helical" evidence="2">
    <location>
        <begin position="152"/>
        <end position="169"/>
    </location>
</feature>
<evidence type="ECO:0000256" key="1">
    <source>
        <dbReference type="SAM" id="MobiDB-lite"/>
    </source>
</evidence>
<keyword evidence="2" id="KW-1133">Transmembrane helix</keyword>
<organism evidence="3 4">
    <name type="scientific">Actinacidiphila rubida</name>
    <dbReference type="NCBI Taxonomy" id="310780"/>
    <lineage>
        <taxon>Bacteria</taxon>
        <taxon>Bacillati</taxon>
        <taxon>Actinomycetota</taxon>
        <taxon>Actinomycetes</taxon>
        <taxon>Kitasatosporales</taxon>
        <taxon>Streptomycetaceae</taxon>
        <taxon>Actinacidiphila</taxon>
    </lineage>
</organism>
<feature type="transmembrane region" description="Helical" evidence="2">
    <location>
        <begin position="199"/>
        <end position="216"/>
    </location>
</feature>
<feature type="transmembrane region" description="Helical" evidence="2">
    <location>
        <begin position="12"/>
        <end position="34"/>
    </location>
</feature>
<feature type="transmembrane region" description="Helical" evidence="2">
    <location>
        <begin position="116"/>
        <end position="140"/>
    </location>
</feature>
<keyword evidence="4" id="KW-1185">Reference proteome</keyword>
<evidence type="ECO:0000313" key="3">
    <source>
        <dbReference type="EMBL" id="SEO91884.1"/>
    </source>
</evidence>
<protein>
    <submittedName>
        <fullName evidence="3">Uncharacterized protein</fullName>
    </submittedName>
</protein>
<feature type="transmembrane region" description="Helical" evidence="2">
    <location>
        <begin position="314"/>
        <end position="336"/>
    </location>
</feature>
<dbReference type="EMBL" id="FODD01000055">
    <property type="protein sequence ID" value="SEO91884.1"/>
    <property type="molecule type" value="Genomic_DNA"/>
</dbReference>
<gene>
    <name evidence="3" type="ORF">SAMN05216267_105535</name>
</gene>
<feature type="transmembrane region" description="Helical" evidence="2">
    <location>
        <begin position="175"/>
        <end position="192"/>
    </location>
</feature>
<sequence>MIARQYAPWTGPLALAASATAVAAMVFAALRVSVDNAGPGHIGKAVVVLVLGGFGGAVAFAATFLAMHVAVTVRAVARRHPRTTWWVGQAAGAAVLLLAAAVAVTRGWSGEAAGAAAGTVVAVICASAAGTVAAVLLLGWTLSGPHVRVMRPVVAAVSVFLAATCFLTFRHLAPGGTLAGVAVAVAFVWTAMARGTPAAPEVILGFGLLFALTVYPRTGGWTDGAARAAFQTALAAVLGTVTVLFVRRLARWHGRLMRYANLAAVLPLAYVLFLLFDGQLLGGPLEVPLFAPMVWLILRLWRRMQQDGRTVVNAAADIVCALLLGGLVVLFLVWLANLLDVPVAEVRALRAGASHLGDLIDLPWWTWVSVDVLLSAVFLAAAVGDRRGRRITRFLGTIRLPGALEIVRRALSALKIALLTLVFLGLAGPPALDPVLSRHIRARYTADLRAELDARGRSALLQEISLRFARTPGALPVLTDMLIRVHDSAAPGTRDAGGDTEPTPAARDLAHRMGELQSLTLLPFFDLPSAGHSAPSAEPPTSGAVHDAGLDGTSAGSADLSARLTRAQDERRTAADSRHQADQAAEHAAAVVTGALGNLTFGHGEAIGLVRAYLDGLAESGLRNVFLSWAERLRSTSSADEPPDAQHLVEPEPDALRRAADAQLSGELSASGVRFGGDPAQDRADREAPLAAAVDLAEHTSRLQHGTDPCTGCVHYVEPGEHGGGHEEPRIHVE</sequence>
<reference evidence="3 4" key="1">
    <citation type="submission" date="2016-10" db="EMBL/GenBank/DDBJ databases">
        <authorList>
            <person name="de Groot N.N."/>
        </authorList>
    </citation>
    <scope>NUCLEOTIDE SEQUENCE [LARGE SCALE GENOMIC DNA]</scope>
    <source>
        <strain evidence="3 4">CGMCC 4.2026</strain>
    </source>
</reference>
<dbReference type="AlphaFoldDB" id="A0A1H8TMP7"/>
<evidence type="ECO:0000313" key="4">
    <source>
        <dbReference type="Proteomes" id="UP000181951"/>
    </source>
</evidence>
<feature type="transmembrane region" description="Helical" evidence="2">
    <location>
        <begin position="282"/>
        <end position="302"/>
    </location>
</feature>
<accession>A0A1H8TMP7</accession>
<feature type="transmembrane region" description="Helical" evidence="2">
    <location>
        <begin position="259"/>
        <end position="276"/>
    </location>
</feature>
<dbReference type="STRING" id="310780.SAMN05216267_105535"/>
<name>A0A1H8TMP7_9ACTN</name>
<feature type="transmembrane region" description="Helical" evidence="2">
    <location>
        <begin position="83"/>
        <end position="104"/>
    </location>
</feature>
<feature type="compositionally biased region" description="Basic and acidic residues" evidence="1">
    <location>
        <begin position="566"/>
        <end position="582"/>
    </location>
</feature>
<evidence type="ECO:0000256" key="2">
    <source>
        <dbReference type="SAM" id="Phobius"/>
    </source>
</evidence>
<feature type="transmembrane region" description="Helical" evidence="2">
    <location>
        <begin position="364"/>
        <end position="385"/>
    </location>
</feature>
<keyword evidence="2" id="KW-0472">Membrane</keyword>
<feature type="transmembrane region" description="Helical" evidence="2">
    <location>
        <begin position="406"/>
        <end position="428"/>
    </location>
</feature>
<feature type="region of interest" description="Disordered" evidence="1">
    <location>
        <begin position="668"/>
        <end position="687"/>
    </location>
</feature>
<feature type="transmembrane region" description="Helical" evidence="2">
    <location>
        <begin position="228"/>
        <end position="247"/>
    </location>
</feature>
<feature type="region of interest" description="Disordered" evidence="1">
    <location>
        <begin position="530"/>
        <end position="582"/>
    </location>
</feature>